<evidence type="ECO:0000313" key="3">
    <source>
        <dbReference type="Proteomes" id="UP001156641"/>
    </source>
</evidence>
<dbReference type="EMBL" id="BSOS01000003">
    <property type="protein sequence ID" value="GLR65360.1"/>
    <property type="molecule type" value="Genomic_DNA"/>
</dbReference>
<evidence type="ECO:0000259" key="1">
    <source>
        <dbReference type="Pfam" id="PF00881"/>
    </source>
</evidence>
<dbReference type="InterPro" id="IPR029479">
    <property type="entry name" value="Nitroreductase"/>
</dbReference>
<accession>A0ABQ6A5J3</accession>
<feature type="domain" description="Nitroreductase" evidence="1">
    <location>
        <begin position="18"/>
        <end position="184"/>
    </location>
</feature>
<sequence length="212" mass="23775">MEPGFTTPEFFPALVELLRWRRDVRRFLRDEIAEDEVLELLRVAQFAPSVGLSQPWRFVRVRSAAARAAARENFERCNAEALDGYAGEDAALYAKLKLSGLDDAPVQLAVFCDPECTTGRGLGRRTMPEAAEYSVVTAVHTLWLAARARGIGMGWVSILDPQAIAVTLSVPEGWRLVAYLCLGRPVEAHLDPELERLGWEQRQKLEDVLIER</sequence>
<dbReference type="InterPro" id="IPR012825">
    <property type="entry name" value="BluB"/>
</dbReference>
<protein>
    <submittedName>
        <fullName evidence="2">5,6-dimethylbenzimidazole synthase</fullName>
    </submittedName>
</protein>
<dbReference type="PANTHER" id="PTHR23026">
    <property type="entry name" value="NADPH NITROREDUCTASE"/>
    <property type="match status" value="1"/>
</dbReference>
<proteinExistence type="predicted"/>
<reference evidence="3" key="1">
    <citation type="journal article" date="2019" name="Int. J. Syst. Evol. Microbiol.">
        <title>The Global Catalogue of Microorganisms (GCM) 10K type strain sequencing project: providing services to taxonomists for standard genome sequencing and annotation.</title>
        <authorList>
            <consortium name="The Broad Institute Genomics Platform"/>
            <consortium name="The Broad Institute Genome Sequencing Center for Infectious Disease"/>
            <person name="Wu L."/>
            <person name="Ma J."/>
        </authorList>
    </citation>
    <scope>NUCLEOTIDE SEQUENCE [LARGE SCALE GENOMIC DNA]</scope>
    <source>
        <strain evidence="3">NBRC 112502</strain>
    </source>
</reference>
<comment type="caution">
    <text evidence="2">The sequence shown here is derived from an EMBL/GenBank/DDBJ whole genome shotgun (WGS) entry which is preliminary data.</text>
</comment>
<dbReference type="InterPro" id="IPR050627">
    <property type="entry name" value="Nitroreductase/BluB"/>
</dbReference>
<organism evidence="2 3">
    <name type="scientific">Acidocella aquatica</name>
    <dbReference type="NCBI Taxonomy" id="1922313"/>
    <lineage>
        <taxon>Bacteria</taxon>
        <taxon>Pseudomonadati</taxon>
        <taxon>Pseudomonadota</taxon>
        <taxon>Alphaproteobacteria</taxon>
        <taxon>Acetobacterales</taxon>
        <taxon>Acidocellaceae</taxon>
        <taxon>Acidocella</taxon>
    </lineage>
</organism>
<dbReference type="Proteomes" id="UP001156641">
    <property type="component" value="Unassembled WGS sequence"/>
</dbReference>
<name>A0ABQ6A5J3_9PROT</name>
<dbReference type="SUPFAM" id="SSF55469">
    <property type="entry name" value="FMN-dependent nitroreductase-like"/>
    <property type="match status" value="1"/>
</dbReference>
<dbReference type="PANTHER" id="PTHR23026:SF123">
    <property type="entry name" value="NAD(P)H NITROREDUCTASE RV3131-RELATED"/>
    <property type="match status" value="1"/>
</dbReference>
<dbReference type="Gene3D" id="3.40.109.10">
    <property type="entry name" value="NADH Oxidase"/>
    <property type="match status" value="1"/>
</dbReference>
<dbReference type="NCBIfam" id="TIGR02476">
    <property type="entry name" value="BluB"/>
    <property type="match status" value="1"/>
</dbReference>
<keyword evidence="3" id="KW-1185">Reference proteome</keyword>
<gene>
    <name evidence="2" type="ORF">GCM10010909_00380</name>
</gene>
<evidence type="ECO:0000313" key="2">
    <source>
        <dbReference type="EMBL" id="GLR65360.1"/>
    </source>
</evidence>
<dbReference type="Pfam" id="PF00881">
    <property type="entry name" value="Nitroreductase"/>
    <property type="match status" value="1"/>
</dbReference>
<dbReference type="InterPro" id="IPR000415">
    <property type="entry name" value="Nitroreductase-like"/>
</dbReference>